<dbReference type="InterPro" id="IPR036465">
    <property type="entry name" value="vWFA_dom_sf"/>
</dbReference>
<name>A0ABV3XPV2_9RHOB</name>
<keyword evidence="3" id="KW-1185">Reference proteome</keyword>
<sequence>MKARRLMNAALVAAALAPGAEAACRQALAIGLDVSGSVDALEYRLQVDGLAAALEHPEVAAALLAMPNAPVRLAVFEWAGQTDQRLLLPWAEIESAAALAAAAGHLRDSRRRATTHTTGLGAALIAGGRMLGDQAACWKRTLDVTGDGKSNEGPRPRDVRAAPALAGITVNALVIGTDAANRIDHAEVGLGELTAYFRAEVIRGADAFVETAMGFADFEAAMVRKLLRELEVPVLGLAR</sequence>
<dbReference type="Gene3D" id="3.40.50.410">
    <property type="entry name" value="von Willebrand factor, type A domain"/>
    <property type="match status" value="1"/>
</dbReference>
<reference evidence="2 3" key="1">
    <citation type="submission" date="2024-06" db="EMBL/GenBank/DDBJ databases">
        <title>Genome of Rhodovulum iodosum, a marine photoferrotroph.</title>
        <authorList>
            <person name="Bianchini G."/>
            <person name="Nikeleit V."/>
            <person name="Kappler A."/>
            <person name="Bryce C."/>
            <person name="Sanchez-Baracaldo P."/>
        </authorList>
    </citation>
    <scope>NUCLEOTIDE SEQUENCE [LARGE SCALE GENOMIC DNA]</scope>
    <source>
        <strain evidence="2 3">UT/N1</strain>
    </source>
</reference>
<evidence type="ECO:0000256" key="1">
    <source>
        <dbReference type="SAM" id="SignalP"/>
    </source>
</evidence>
<evidence type="ECO:0008006" key="4">
    <source>
        <dbReference type="Google" id="ProtNLM"/>
    </source>
</evidence>
<accession>A0ABV3XPV2</accession>
<dbReference type="Proteomes" id="UP001560019">
    <property type="component" value="Unassembled WGS sequence"/>
</dbReference>
<dbReference type="InterPro" id="IPR010607">
    <property type="entry name" value="DUF1194"/>
</dbReference>
<proteinExistence type="predicted"/>
<dbReference type="SUPFAM" id="SSF53300">
    <property type="entry name" value="vWA-like"/>
    <property type="match status" value="1"/>
</dbReference>
<comment type="caution">
    <text evidence="2">The sequence shown here is derived from an EMBL/GenBank/DDBJ whole genome shotgun (WGS) entry which is preliminary data.</text>
</comment>
<organism evidence="2 3">
    <name type="scientific">Rhodovulum iodosum</name>
    <dbReference type="NCBI Taxonomy" id="68291"/>
    <lineage>
        <taxon>Bacteria</taxon>
        <taxon>Pseudomonadati</taxon>
        <taxon>Pseudomonadota</taxon>
        <taxon>Alphaproteobacteria</taxon>
        <taxon>Rhodobacterales</taxon>
        <taxon>Paracoccaceae</taxon>
        <taxon>Rhodovulum</taxon>
    </lineage>
</organism>
<protein>
    <recommendedName>
        <fullName evidence="4">DUF1194 domain-containing protein</fullName>
    </recommendedName>
</protein>
<feature type="chain" id="PRO_5047379835" description="DUF1194 domain-containing protein" evidence="1">
    <location>
        <begin position="23"/>
        <end position="239"/>
    </location>
</feature>
<feature type="signal peptide" evidence="1">
    <location>
        <begin position="1"/>
        <end position="22"/>
    </location>
</feature>
<keyword evidence="1" id="KW-0732">Signal</keyword>
<dbReference type="Pfam" id="PF06707">
    <property type="entry name" value="DUF1194"/>
    <property type="match status" value="1"/>
</dbReference>
<gene>
    <name evidence="2" type="ORF">Ga0609869_000592</name>
</gene>
<dbReference type="EMBL" id="JBEHHI010000001">
    <property type="protein sequence ID" value="MEX5727239.1"/>
    <property type="molecule type" value="Genomic_DNA"/>
</dbReference>
<evidence type="ECO:0000313" key="3">
    <source>
        <dbReference type="Proteomes" id="UP001560019"/>
    </source>
</evidence>
<evidence type="ECO:0000313" key="2">
    <source>
        <dbReference type="EMBL" id="MEX5727239.1"/>
    </source>
</evidence>